<proteinExistence type="predicted"/>
<name>A0ABQ5U604_9PROT</name>
<reference evidence="1" key="2">
    <citation type="submission" date="2023-01" db="EMBL/GenBank/DDBJ databases">
        <title>Draft genome sequence of Sneathiella chinensis strain NBRC 103408.</title>
        <authorList>
            <person name="Sun Q."/>
            <person name="Mori K."/>
        </authorList>
    </citation>
    <scope>NUCLEOTIDE SEQUENCE</scope>
    <source>
        <strain evidence="1">NBRC 103408</strain>
    </source>
</reference>
<evidence type="ECO:0000313" key="2">
    <source>
        <dbReference type="Proteomes" id="UP001161409"/>
    </source>
</evidence>
<accession>A0ABQ5U604</accession>
<comment type="caution">
    <text evidence="1">The sequence shown here is derived from an EMBL/GenBank/DDBJ whole genome shotgun (WGS) entry which is preliminary data.</text>
</comment>
<dbReference type="EMBL" id="BSNF01000008">
    <property type="protein sequence ID" value="GLQ07592.1"/>
    <property type="molecule type" value="Genomic_DNA"/>
</dbReference>
<organism evidence="1 2">
    <name type="scientific">Sneathiella chinensis</name>
    <dbReference type="NCBI Taxonomy" id="349750"/>
    <lineage>
        <taxon>Bacteria</taxon>
        <taxon>Pseudomonadati</taxon>
        <taxon>Pseudomonadota</taxon>
        <taxon>Alphaproteobacteria</taxon>
        <taxon>Sneathiellales</taxon>
        <taxon>Sneathiellaceae</taxon>
        <taxon>Sneathiella</taxon>
    </lineage>
</organism>
<reference evidence="1" key="1">
    <citation type="journal article" date="2014" name="Int. J. Syst. Evol. Microbiol.">
        <title>Complete genome of a new Firmicutes species belonging to the dominant human colonic microbiota ('Ruminococcus bicirculans') reveals two chromosomes and a selective capacity to utilize plant glucans.</title>
        <authorList>
            <consortium name="NISC Comparative Sequencing Program"/>
            <person name="Wegmann U."/>
            <person name="Louis P."/>
            <person name="Goesmann A."/>
            <person name="Henrissat B."/>
            <person name="Duncan S.H."/>
            <person name="Flint H.J."/>
        </authorList>
    </citation>
    <scope>NUCLEOTIDE SEQUENCE</scope>
    <source>
        <strain evidence="1">NBRC 103408</strain>
    </source>
</reference>
<gene>
    <name evidence="1" type="ORF">GCM10007924_28130</name>
</gene>
<protein>
    <submittedName>
        <fullName evidence="1">Uncharacterized protein</fullName>
    </submittedName>
</protein>
<sequence>MTTTPSPSLSPIKAQAEIHHAYLLGLQLMISTRKGPDVMEDWMFRLFRRQHLDKFLSSFDKLGLRNEPDAVACAKYHVLSNSIGGVPVEYMEENSKKAWVRFRYPRWMYHGATICGVPIGVSRGFLRGWYAHNGVSLKNPRLGYVCVSEDMTGEFGFCGYFKEYDHDLTDEERLQFAKGELPPPFDPAAQPAPPAQEWNEVRLEKANRNYAMDYIRNGLAELAAVIGAEETRTLGGLAARLIGLQYYPETAKIVEATDGTPEDAARYLMSMMEGMGDEVRPLPGQNDNQASFEHTGLRVLRGLSGQDRHILLACWKELWLGTIRSHRQMMTLDMEQVNDEKLVWTVRRLTA</sequence>
<dbReference type="Proteomes" id="UP001161409">
    <property type="component" value="Unassembled WGS sequence"/>
</dbReference>
<dbReference type="RefSeq" id="WP_169561657.1">
    <property type="nucleotide sequence ID" value="NZ_BSNF01000008.1"/>
</dbReference>
<evidence type="ECO:0000313" key="1">
    <source>
        <dbReference type="EMBL" id="GLQ07592.1"/>
    </source>
</evidence>
<keyword evidence="2" id="KW-1185">Reference proteome</keyword>